<accession>A0A1N6GVM8</accession>
<dbReference type="InterPro" id="IPR001680">
    <property type="entry name" value="WD40_rpt"/>
</dbReference>
<dbReference type="Gene3D" id="2.130.10.10">
    <property type="entry name" value="YVTN repeat-like/Quinoprotein amine dehydrogenase"/>
    <property type="match status" value="2"/>
</dbReference>
<evidence type="ECO:0000313" key="2">
    <source>
        <dbReference type="EMBL" id="SIO11574.1"/>
    </source>
</evidence>
<dbReference type="InterPro" id="IPR015943">
    <property type="entry name" value="WD40/YVTN_repeat-like_dom_sf"/>
</dbReference>
<evidence type="ECO:0000256" key="1">
    <source>
        <dbReference type="SAM" id="MobiDB-lite"/>
    </source>
</evidence>
<dbReference type="RefSeq" id="WP_074264718.1">
    <property type="nucleotide sequence ID" value="NZ_FSRM01000001.1"/>
</dbReference>
<dbReference type="PANTHER" id="PTHR47197">
    <property type="entry name" value="PROTEIN NIRF"/>
    <property type="match status" value="1"/>
</dbReference>
<dbReference type="PANTHER" id="PTHR47197:SF3">
    <property type="entry name" value="DIHYDRO-HEME D1 DEHYDROGENASE"/>
    <property type="match status" value="1"/>
</dbReference>
<dbReference type="EMBL" id="FSRM01000001">
    <property type="protein sequence ID" value="SIO11574.1"/>
    <property type="molecule type" value="Genomic_DNA"/>
</dbReference>
<protein>
    <submittedName>
        <fullName evidence="2">40-residue YVTN family beta-propeller repeat-containing protein</fullName>
    </submittedName>
</protein>
<dbReference type="SUPFAM" id="SSF50974">
    <property type="entry name" value="Nitrous oxide reductase, N-terminal domain"/>
    <property type="match status" value="1"/>
</dbReference>
<dbReference type="Pfam" id="PF10282">
    <property type="entry name" value="Lactonase"/>
    <property type="match status" value="1"/>
</dbReference>
<dbReference type="OrthoDB" id="9774579at2"/>
<reference evidence="2 3" key="1">
    <citation type="submission" date="2016-11" db="EMBL/GenBank/DDBJ databases">
        <authorList>
            <person name="Jaros S."/>
            <person name="Januszkiewicz K."/>
            <person name="Wedrychowicz H."/>
        </authorList>
    </citation>
    <scope>NUCLEOTIDE SEQUENCE [LARGE SCALE GENOMIC DNA]</scope>
    <source>
        <strain evidence="2 3">GAS86</strain>
    </source>
</reference>
<organism evidence="2 3">
    <name type="scientific">Paraburkholderia phenazinium</name>
    <dbReference type="NCBI Taxonomy" id="60549"/>
    <lineage>
        <taxon>Bacteria</taxon>
        <taxon>Pseudomonadati</taxon>
        <taxon>Pseudomonadota</taxon>
        <taxon>Betaproteobacteria</taxon>
        <taxon>Burkholderiales</taxon>
        <taxon>Burkholderiaceae</taxon>
        <taxon>Paraburkholderia</taxon>
    </lineage>
</organism>
<gene>
    <name evidence="2" type="ORF">SAMN05444168_2728</name>
</gene>
<sequence>MLETRFRITTPRRFLPFAVIPAVTTSVTTSVATSVTTAVTTLATAVTAIAFAASTAWAAAPTAYVTSEKAGVGVIDLDQMSLTKTFPVGADGPRGLSLNKDGSRLLVANKNTGDMAVIDTASGQVVQRVKIGKNPEYVRVHNGYAYVTYEPGEEGGPPAASGANAGNGKPGADDDASKPPAEIAIVDMKTWHVIRSVTSGHETEGIEFSRDGKSMLVTNEGDDTISVYQARTGAPVRTVKLAAGGRPRGIRLSPDGKVYIVTLESLSKFVAVDAHTFEVLKTVDTKLGPYGVAFGPNGKRLFVAAARDKTVQVFDGHSYEHIADVPVGQRCWHFSFTPDGTKLLVACGRSDAVYVLDAQNYQPIKQIGELPLAWGIVTYPASDGSIESR</sequence>
<feature type="region of interest" description="Disordered" evidence="1">
    <location>
        <begin position="149"/>
        <end position="178"/>
    </location>
</feature>
<dbReference type="InterPro" id="IPR051200">
    <property type="entry name" value="Host-pathogen_enzymatic-act"/>
</dbReference>
<proteinExistence type="predicted"/>
<dbReference type="Proteomes" id="UP000184693">
    <property type="component" value="Unassembled WGS sequence"/>
</dbReference>
<dbReference type="InterPro" id="IPR019405">
    <property type="entry name" value="Lactonase_7-beta_prop"/>
</dbReference>
<evidence type="ECO:0000313" key="3">
    <source>
        <dbReference type="Proteomes" id="UP000184693"/>
    </source>
</evidence>
<dbReference type="AlphaFoldDB" id="A0A1N6GVM8"/>
<name>A0A1N6GVM8_9BURK</name>
<dbReference type="InterPro" id="IPR011045">
    <property type="entry name" value="N2O_reductase_N"/>
</dbReference>
<feature type="compositionally biased region" description="Low complexity" evidence="1">
    <location>
        <begin position="156"/>
        <end position="167"/>
    </location>
</feature>
<dbReference type="SMART" id="SM00320">
    <property type="entry name" value="WD40"/>
    <property type="match status" value="3"/>
</dbReference>